<evidence type="ECO:0000313" key="6">
    <source>
        <dbReference type="EMBL" id="OYR28520.1"/>
    </source>
</evidence>
<accession>A0A256GNI3</accession>
<dbReference type="GO" id="GO:0003677">
    <property type="term" value="F:DNA binding"/>
    <property type="evidence" value="ECO:0007669"/>
    <property type="project" value="UniProtKB-KW"/>
</dbReference>
<dbReference type="Gene3D" id="3.40.190.10">
    <property type="entry name" value="Periplasmic binding protein-like II"/>
    <property type="match status" value="2"/>
</dbReference>
<name>A0A256GNI3_9HYPH</name>
<dbReference type="PANTHER" id="PTHR30346">
    <property type="entry name" value="TRANSCRIPTIONAL DUAL REGULATOR HCAR-RELATED"/>
    <property type="match status" value="1"/>
</dbReference>
<dbReference type="InterPro" id="IPR005119">
    <property type="entry name" value="LysR_subst-bd"/>
</dbReference>
<comment type="caution">
    <text evidence="6">The sequence shown here is derived from an EMBL/GenBank/DDBJ whole genome shotgun (WGS) entry which is preliminary data.</text>
</comment>
<dbReference type="CDD" id="cd08414">
    <property type="entry name" value="PBP2_LTTR_aromatics_like"/>
    <property type="match status" value="1"/>
</dbReference>
<keyword evidence="4" id="KW-0804">Transcription</keyword>
<dbReference type="SUPFAM" id="SSF46785">
    <property type="entry name" value="Winged helix' DNA-binding domain"/>
    <property type="match status" value="1"/>
</dbReference>
<feature type="domain" description="HTH lysR-type" evidence="5">
    <location>
        <begin position="13"/>
        <end position="70"/>
    </location>
</feature>
<dbReference type="FunFam" id="1.10.10.10:FF:000001">
    <property type="entry name" value="LysR family transcriptional regulator"/>
    <property type="match status" value="1"/>
</dbReference>
<dbReference type="Pfam" id="PF00126">
    <property type="entry name" value="HTH_1"/>
    <property type="match status" value="1"/>
</dbReference>
<sequence length="317" mass="35862">MVNKARKIYESWIEIRHLRYFVASAEQGSFRKAGKSLEIQESTISRCVRDLEDHIGTSLFHRHNFGITLTFAGERFLPQARRVLRFIRQSVEDLGNIGRAENGRLRIGIFSSIASGFLAELVSAYDKSHAKVKIEFVEGHPEQHVTAIRKFEMDVAFLTGTQDWPECETTHFWSERVFAVLPVGHNLSGRESLEWPDLVFESFVVSDAAPGPEIRDYLVRRLATLGYHPDIQAQYVGRDNLLSLVAIGQGLTIVSEAMVAAQMPGITYRPILNDILPFSAVWSRRNDNPALRRLLSMARKMSRSFVACLSIVGYLPI</sequence>
<dbReference type="RefSeq" id="WP_094543410.1">
    <property type="nucleotide sequence ID" value="NZ_JBHEEM010000016.1"/>
</dbReference>
<evidence type="ECO:0000256" key="2">
    <source>
        <dbReference type="ARBA" id="ARBA00023015"/>
    </source>
</evidence>
<dbReference type="InterPro" id="IPR000847">
    <property type="entry name" value="LysR_HTH_N"/>
</dbReference>
<gene>
    <name evidence="6" type="ORF">CEV34_1197</name>
</gene>
<evidence type="ECO:0000256" key="3">
    <source>
        <dbReference type="ARBA" id="ARBA00023125"/>
    </source>
</evidence>
<dbReference type="InterPro" id="IPR036388">
    <property type="entry name" value="WH-like_DNA-bd_sf"/>
</dbReference>
<proteinExistence type="inferred from homology"/>
<dbReference type="AlphaFoldDB" id="A0A256GNI3"/>
<reference evidence="6 7" key="1">
    <citation type="submission" date="2017-07" db="EMBL/GenBank/DDBJ databases">
        <title>Phylogenetic study on the rhizospheric bacterium Ochrobactrum sp. A44.</title>
        <authorList>
            <person name="Krzyzanowska D.M."/>
            <person name="Ossowicki A."/>
            <person name="Rajewska M."/>
            <person name="Maciag T."/>
            <person name="Kaczynski Z."/>
            <person name="Czerwicka M."/>
            <person name="Jafra S."/>
        </authorList>
    </citation>
    <scope>NUCLEOTIDE SEQUENCE [LARGE SCALE GENOMIC DNA]</scope>
    <source>
        <strain evidence="6 7">CCUG 30717</strain>
    </source>
</reference>
<dbReference type="SUPFAM" id="SSF53850">
    <property type="entry name" value="Periplasmic binding protein-like II"/>
    <property type="match status" value="1"/>
</dbReference>
<keyword evidence="7" id="KW-1185">Reference proteome</keyword>
<evidence type="ECO:0000313" key="7">
    <source>
        <dbReference type="Proteomes" id="UP000216188"/>
    </source>
</evidence>
<dbReference type="InterPro" id="IPR036390">
    <property type="entry name" value="WH_DNA-bd_sf"/>
</dbReference>
<evidence type="ECO:0000259" key="5">
    <source>
        <dbReference type="PROSITE" id="PS50931"/>
    </source>
</evidence>
<organism evidence="6 7">
    <name type="scientific">Brucella pseudogrignonensis</name>
    <dbReference type="NCBI Taxonomy" id="419475"/>
    <lineage>
        <taxon>Bacteria</taxon>
        <taxon>Pseudomonadati</taxon>
        <taxon>Pseudomonadota</taxon>
        <taxon>Alphaproteobacteria</taxon>
        <taxon>Hyphomicrobiales</taxon>
        <taxon>Brucellaceae</taxon>
        <taxon>Brucella/Ochrobactrum group</taxon>
        <taxon>Brucella</taxon>
    </lineage>
</organism>
<dbReference type="Gene3D" id="1.10.10.10">
    <property type="entry name" value="Winged helix-like DNA-binding domain superfamily/Winged helix DNA-binding domain"/>
    <property type="match status" value="1"/>
</dbReference>
<evidence type="ECO:0000256" key="4">
    <source>
        <dbReference type="ARBA" id="ARBA00023163"/>
    </source>
</evidence>
<dbReference type="PANTHER" id="PTHR30346:SF0">
    <property type="entry name" value="HCA OPERON TRANSCRIPTIONAL ACTIVATOR HCAR"/>
    <property type="match status" value="1"/>
</dbReference>
<protein>
    <submittedName>
        <fullName evidence="6">LysR substrate binding domain protein</fullName>
    </submittedName>
</protein>
<dbReference type="EMBL" id="NNRM01000015">
    <property type="protein sequence ID" value="OYR28520.1"/>
    <property type="molecule type" value="Genomic_DNA"/>
</dbReference>
<dbReference type="PROSITE" id="PS50931">
    <property type="entry name" value="HTH_LYSR"/>
    <property type="match status" value="1"/>
</dbReference>
<keyword evidence="2" id="KW-0805">Transcription regulation</keyword>
<evidence type="ECO:0000256" key="1">
    <source>
        <dbReference type="ARBA" id="ARBA00009437"/>
    </source>
</evidence>
<keyword evidence="3" id="KW-0238">DNA-binding</keyword>
<dbReference type="GO" id="GO:0003700">
    <property type="term" value="F:DNA-binding transcription factor activity"/>
    <property type="evidence" value="ECO:0007669"/>
    <property type="project" value="InterPro"/>
</dbReference>
<dbReference type="Pfam" id="PF03466">
    <property type="entry name" value="LysR_substrate"/>
    <property type="match status" value="1"/>
</dbReference>
<comment type="similarity">
    <text evidence="1">Belongs to the LysR transcriptional regulatory family.</text>
</comment>
<dbReference type="GO" id="GO:0032993">
    <property type="term" value="C:protein-DNA complex"/>
    <property type="evidence" value="ECO:0007669"/>
    <property type="project" value="TreeGrafter"/>
</dbReference>
<dbReference type="Proteomes" id="UP000216188">
    <property type="component" value="Unassembled WGS sequence"/>
</dbReference>